<evidence type="ECO:0000256" key="2">
    <source>
        <dbReference type="ARBA" id="ARBA00022475"/>
    </source>
</evidence>
<dbReference type="InterPro" id="IPR004869">
    <property type="entry name" value="MMPL_dom"/>
</dbReference>
<dbReference type="Pfam" id="PF01553">
    <property type="entry name" value="Acyltransferase"/>
    <property type="match status" value="1"/>
</dbReference>
<dbReference type="SUPFAM" id="SSF69593">
    <property type="entry name" value="Glycerol-3-phosphate (1)-acyltransferase"/>
    <property type="match status" value="1"/>
</dbReference>
<feature type="transmembrane region" description="Helical" evidence="6">
    <location>
        <begin position="294"/>
        <end position="314"/>
    </location>
</feature>
<evidence type="ECO:0000313" key="8">
    <source>
        <dbReference type="EMBL" id="RXR31568.1"/>
    </source>
</evidence>
<feature type="transmembrane region" description="Helical" evidence="6">
    <location>
        <begin position="268"/>
        <end position="287"/>
    </location>
</feature>
<comment type="caution">
    <text evidence="8">The sequence shown here is derived from an EMBL/GenBank/DDBJ whole genome shotgun (WGS) entry which is preliminary data.</text>
</comment>
<evidence type="ECO:0000256" key="3">
    <source>
        <dbReference type="ARBA" id="ARBA00022692"/>
    </source>
</evidence>
<name>A0A4Q1KNN0_9FLAO</name>
<feature type="transmembrane region" description="Helical" evidence="6">
    <location>
        <begin position="781"/>
        <end position="806"/>
    </location>
</feature>
<feature type="transmembrane region" description="Helical" evidence="6">
    <location>
        <begin position="750"/>
        <end position="769"/>
    </location>
</feature>
<dbReference type="RefSeq" id="WP_129464733.1">
    <property type="nucleotide sequence ID" value="NZ_SBKQ01000009.1"/>
</dbReference>
<evidence type="ECO:0000256" key="4">
    <source>
        <dbReference type="ARBA" id="ARBA00022989"/>
    </source>
</evidence>
<feature type="transmembrane region" description="Helical" evidence="6">
    <location>
        <begin position="436"/>
        <end position="452"/>
    </location>
</feature>
<feature type="transmembrane region" description="Helical" evidence="6">
    <location>
        <begin position="361"/>
        <end position="380"/>
    </location>
</feature>
<keyword evidence="8" id="KW-0012">Acyltransferase</keyword>
<reference evidence="9" key="1">
    <citation type="submission" date="2019-01" db="EMBL/GenBank/DDBJ databases">
        <title>Cytophagaceae bacterium strain CAR-16.</title>
        <authorList>
            <person name="Chen W.-M."/>
        </authorList>
    </citation>
    <scope>NUCLEOTIDE SEQUENCE [LARGE SCALE GENOMIC DNA]</scope>
    <source>
        <strain evidence="9">ICH-30</strain>
    </source>
</reference>
<feature type="transmembrane region" description="Helical" evidence="6">
    <location>
        <begin position="827"/>
        <end position="848"/>
    </location>
</feature>
<evidence type="ECO:0000256" key="6">
    <source>
        <dbReference type="SAM" id="Phobius"/>
    </source>
</evidence>
<dbReference type="PROSITE" id="PS50156">
    <property type="entry name" value="SSD"/>
    <property type="match status" value="1"/>
</dbReference>
<dbReference type="OrthoDB" id="9803035at2"/>
<feature type="transmembrane region" description="Helical" evidence="6">
    <location>
        <begin position="386"/>
        <end position="409"/>
    </location>
</feature>
<keyword evidence="9" id="KW-1185">Reference proteome</keyword>
<dbReference type="Gene3D" id="1.20.1640.10">
    <property type="entry name" value="Multidrug efflux transporter AcrB transmembrane domain"/>
    <property type="match status" value="2"/>
</dbReference>
<dbReference type="InterPro" id="IPR050545">
    <property type="entry name" value="Mycobact_MmpL"/>
</dbReference>
<evidence type="ECO:0000313" key="9">
    <source>
        <dbReference type="Proteomes" id="UP000289734"/>
    </source>
</evidence>
<dbReference type="GO" id="GO:0005886">
    <property type="term" value="C:plasma membrane"/>
    <property type="evidence" value="ECO:0007669"/>
    <property type="project" value="UniProtKB-SubCell"/>
</dbReference>
<evidence type="ECO:0000256" key="1">
    <source>
        <dbReference type="ARBA" id="ARBA00004651"/>
    </source>
</evidence>
<keyword evidence="8" id="KW-0808">Transferase</keyword>
<feature type="transmembrane region" description="Helical" evidence="6">
    <location>
        <begin position="710"/>
        <end position="729"/>
    </location>
</feature>
<feature type="transmembrane region" description="Helical" evidence="6">
    <location>
        <begin position="682"/>
        <end position="704"/>
    </location>
</feature>
<keyword evidence="3 6" id="KW-0812">Transmembrane</keyword>
<dbReference type="SUPFAM" id="SSF82866">
    <property type="entry name" value="Multidrug efflux transporter AcrB transmembrane domain"/>
    <property type="match status" value="2"/>
</dbReference>
<dbReference type="InterPro" id="IPR000731">
    <property type="entry name" value="SSD"/>
</dbReference>
<evidence type="ECO:0000256" key="5">
    <source>
        <dbReference type="ARBA" id="ARBA00023136"/>
    </source>
</evidence>
<dbReference type="InterPro" id="IPR002123">
    <property type="entry name" value="Plipid/glycerol_acylTrfase"/>
</dbReference>
<dbReference type="PANTHER" id="PTHR33406">
    <property type="entry name" value="MEMBRANE PROTEIN MJ1562-RELATED"/>
    <property type="match status" value="1"/>
</dbReference>
<keyword evidence="2" id="KW-1003">Cell membrane</keyword>
<comment type="subcellular location">
    <subcellularLocation>
        <location evidence="1">Cell membrane</location>
        <topology evidence="1">Multi-pass membrane protein</topology>
    </subcellularLocation>
</comment>
<feature type="domain" description="SSD" evidence="7">
    <location>
        <begin position="679"/>
        <end position="802"/>
    </location>
</feature>
<feature type="transmembrane region" description="Helical" evidence="6">
    <location>
        <begin position="320"/>
        <end position="341"/>
    </location>
</feature>
<dbReference type="AlphaFoldDB" id="A0A4Q1KNN0"/>
<dbReference type="Pfam" id="PF03176">
    <property type="entry name" value="MMPL"/>
    <property type="match status" value="1"/>
</dbReference>
<dbReference type="CDD" id="cd07989">
    <property type="entry name" value="LPLAT_AGPAT-like"/>
    <property type="match status" value="1"/>
</dbReference>
<feature type="transmembrane region" description="Helical" evidence="6">
    <location>
        <begin position="661"/>
        <end position="677"/>
    </location>
</feature>
<sequence>MHSFFIAMYRFVERKKRLAITMAIALLCFFGFFATQIQFEEDITRIIPKTEKSDVTAKVLQQINFSDKITVIIEKDKNGTEDDLIETATTFLEKTTSLNQYIEEIQGKIDDDNIQQTIEFVYDNLPLFLEESDYALIDKKLNNDSISVQVEKNYKTLISPTGIVAKEFILNDPLGISFMGLNKLQELNSGDDFQLKDGFLITKDNSKLLLFINPKLAGTETEKSQLFVEKLEEIQQQLNQEFKEKTDLTYFGSSFIAVANAKQIKRDIMTSVFISLSLLVLVLIYFYRNILVPIIIFIPTLFGVGVAMTFLYFIKDSISAISLSVGAVLLGITIDYSLHILTHYKHNSNIETLYKDIVKPLLMSSSTTAIAFLCLLFVHSEALKDLGIFAAICVIISAIFSLLIIPHLYKPKKVTIDKPKTVLDNIAFFSFHKNKFLIISSLIIIVVSIFTFKNVTFNNNLAELNYVPDEIKLAESKLEKATNLTSKSIYLTSYGNSINEALEQAGTIYKDLSERKEKNEILTFSSIGGLVLSEKEQKQKIEKWKTFWTEEKIEFLQNSLIKNGKLVGFKEETHGQFYNLLKKDFSTIQFQDYEQVKALFLKEFVSQKDGFYTISSLVKINLNQRDKFIDTISKNENLVVIDRQHMNETFLGQLRDDFTSLINYSLIAVLLILFLFFKRIELVILSAIPIIITGIVTGGLMNLFGLQLNIFSTIVCTMIFGLGVDFSIFMTSALQKEYTYGKSVLPTYRASILMAAITTILAIGALIFAKHPALKSISAVSLIGIFSALIITFVFYPILFNICIVNRTKKGKSPISLRLFLHSSLSFIYYGLGGFIFSFFGRIILFLLPVNAKTRTSWFRKIISKFMKSVLYSNPFVKKEIVNLHHEKFDKPAIVIANHTSFLDTLATGMVTHRVIYLVNDWVYKSPIFGGVVRLAGYYPVSKGLEGGVEHLRKRVDHGYLLMVFPEGTRSEDNDIKRFHKGAFYLAEQFNLDILPIYIHGNSETLPKGDHIIYDENITVVIGKRIEASDSSFGNSYAERTKSINKLFRQEFAKIRIEREDENYFKNKLFLSFLYKESEVIEAVKRDFEMNKTIYFNLNDDIAPLAKILHFGNDYGQLDVLLTLQQARRKIQSYCVDEEKRSVAKTNYLVKKRDICYPDELTAIGNFDIVVISTNIEESIIMDYISKASKIILLIHFELKEVILNHGFSIVKEEPTKIVLIKP</sequence>
<evidence type="ECO:0000259" key="7">
    <source>
        <dbReference type="PROSITE" id="PS50156"/>
    </source>
</evidence>
<keyword evidence="5 6" id="KW-0472">Membrane</keyword>
<gene>
    <name evidence="8" type="ORF">EQG68_09930</name>
</gene>
<accession>A0A4Q1KNN0</accession>
<protein>
    <submittedName>
        <fullName evidence="8">Glycerol acyltransferase</fullName>
    </submittedName>
</protein>
<dbReference type="PANTHER" id="PTHR33406:SF13">
    <property type="entry name" value="MEMBRANE PROTEIN YDFJ"/>
    <property type="match status" value="1"/>
</dbReference>
<organism evidence="8 9">
    <name type="scientific">Flavobacterium piscinae</name>
    <dbReference type="NCBI Taxonomy" id="2506424"/>
    <lineage>
        <taxon>Bacteria</taxon>
        <taxon>Pseudomonadati</taxon>
        <taxon>Bacteroidota</taxon>
        <taxon>Flavobacteriia</taxon>
        <taxon>Flavobacteriales</taxon>
        <taxon>Flavobacteriaceae</taxon>
        <taxon>Flavobacterium</taxon>
    </lineage>
</organism>
<dbReference type="GO" id="GO:0016746">
    <property type="term" value="F:acyltransferase activity"/>
    <property type="evidence" value="ECO:0007669"/>
    <property type="project" value="UniProtKB-KW"/>
</dbReference>
<proteinExistence type="predicted"/>
<dbReference type="SMART" id="SM00563">
    <property type="entry name" value="PlsC"/>
    <property type="match status" value="1"/>
</dbReference>
<dbReference type="Proteomes" id="UP000289734">
    <property type="component" value="Unassembled WGS sequence"/>
</dbReference>
<keyword evidence="4 6" id="KW-1133">Transmembrane helix</keyword>
<dbReference type="EMBL" id="SBKQ01000009">
    <property type="protein sequence ID" value="RXR31568.1"/>
    <property type="molecule type" value="Genomic_DNA"/>
</dbReference>